<dbReference type="GO" id="GO:0000162">
    <property type="term" value="P:L-tryptophan biosynthetic process"/>
    <property type="evidence" value="ECO:0007669"/>
    <property type="project" value="UniProtKB-UniRule"/>
</dbReference>
<evidence type="ECO:0000256" key="4">
    <source>
        <dbReference type="ARBA" id="ARBA00012572"/>
    </source>
</evidence>
<evidence type="ECO:0000256" key="3">
    <source>
        <dbReference type="ARBA" id="ARBA00007571"/>
    </source>
</evidence>
<evidence type="ECO:0000256" key="1">
    <source>
        <dbReference type="ARBA" id="ARBA00001164"/>
    </source>
</evidence>
<protein>
    <recommendedName>
        <fullName evidence="5 10">N-(5'-phosphoribosyl)anthranilate isomerase</fullName>
        <shortName evidence="10">PRAI</shortName>
        <ecNumber evidence="4 10">5.3.1.24</ecNumber>
    </recommendedName>
</protein>
<name>A0A450SG32_9GAMM</name>
<feature type="domain" description="N-(5'phosphoribosyl) anthranilate isomerase (PRAI)" evidence="11">
    <location>
        <begin position="6"/>
        <end position="214"/>
    </location>
</feature>
<dbReference type="InterPro" id="IPR011060">
    <property type="entry name" value="RibuloseP-bd_barrel"/>
</dbReference>
<gene>
    <name evidence="10" type="primary">trpF</name>
    <name evidence="12" type="ORF">BECKDK2373B_GA0170837_10358</name>
    <name evidence="13" type="ORF">BECKDK2373C_GA0170839_104029</name>
</gene>
<dbReference type="GO" id="GO:0004640">
    <property type="term" value="F:phosphoribosylanthranilate isomerase activity"/>
    <property type="evidence" value="ECO:0007669"/>
    <property type="project" value="UniProtKB-UniRule"/>
</dbReference>
<dbReference type="Gene3D" id="3.20.20.70">
    <property type="entry name" value="Aldolase class I"/>
    <property type="match status" value="1"/>
</dbReference>
<keyword evidence="9 10" id="KW-0413">Isomerase</keyword>
<dbReference type="FunFam" id="3.20.20.70:FF:000075">
    <property type="entry name" value="Tryptophan biosynthesis protein TRP1"/>
    <property type="match status" value="1"/>
</dbReference>
<keyword evidence="6 10" id="KW-0028">Amino-acid biosynthesis</keyword>
<sequence>MRTRTKICGITRPEDGLAAARLGADAIGLVFYSKSPRAVDLEAARAISAALPPFVSLVALFVNPAPALVEKVLRALPIGLLQFHGDESPADCQRYGRPYVKAIRMRESAALSEALTRFPDAAALLLDAYREGLWGGTGERFDWSLIPRIMDTPATDPPSDQPRPPMPLILAGGLDPDNVREAVRIARPFAVDVSGGVESAKGIKDARKMARFIRAVSGEGA</sequence>
<dbReference type="UniPathway" id="UPA00035">
    <property type="reaction ID" value="UER00042"/>
</dbReference>
<keyword evidence="7 10" id="KW-0822">Tryptophan biosynthesis</keyword>
<organism evidence="12">
    <name type="scientific">Candidatus Kentrum sp. DK</name>
    <dbReference type="NCBI Taxonomy" id="2126562"/>
    <lineage>
        <taxon>Bacteria</taxon>
        <taxon>Pseudomonadati</taxon>
        <taxon>Pseudomonadota</taxon>
        <taxon>Gammaproteobacteria</taxon>
        <taxon>Candidatus Kentrum</taxon>
    </lineage>
</organism>
<evidence type="ECO:0000256" key="7">
    <source>
        <dbReference type="ARBA" id="ARBA00022822"/>
    </source>
</evidence>
<dbReference type="EMBL" id="CAADEY010000040">
    <property type="protein sequence ID" value="VFJ53768.1"/>
    <property type="molecule type" value="Genomic_DNA"/>
</dbReference>
<dbReference type="SUPFAM" id="SSF51366">
    <property type="entry name" value="Ribulose-phoshate binding barrel"/>
    <property type="match status" value="1"/>
</dbReference>
<dbReference type="InterPro" id="IPR001240">
    <property type="entry name" value="PRAI_dom"/>
</dbReference>
<dbReference type="InterPro" id="IPR044643">
    <property type="entry name" value="TrpF_fam"/>
</dbReference>
<dbReference type="Pfam" id="PF00697">
    <property type="entry name" value="PRAI"/>
    <property type="match status" value="1"/>
</dbReference>
<evidence type="ECO:0000256" key="8">
    <source>
        <dbReference type="ARBA" id="ARBA00023141"/>
    </source>
</evidence>
<evidence type="ECO:0000256" key="5">
    <source>
        <dbReference type="ARBA" id="ARBA00022272"/>
    </source>
</evidence>
<evidence type="ECO:0000256" key="9">
    <source>
        <dbReference type="ARBA" id="ARBA00023235"/>
    </source>
</evidence>
<reference evidence="12" key="1">
    <citation type="submission" date="2019-02" db="EMBL/GenBank/DDBJ databases">
        <authorList>
            <person name="Gruber-Vodicka R. H."/>
            <person name="Seah K. B. B."/>
        </authorList>
    </citation>
    <scope>NUCLEOTIDE SEQUENCE</scope>
    <source>
        <strain evidence="13">BECK_DK161</strain>
        <strain evidence="12">BECK_DK47</strain>
    </source>
</reference>
<dbReference type="EC" id="5.3.1.24" evidence="4 10"/>
<dbReference type="InterPro" id="IPR013785">
    <property type="entry name" value="Aldolase_TIM"/>
</dbReference>
<dbReference type="NCBIfam" id="NF002298">
    <property type="entry name" value="PRK01222.1-4"/>
    <property type="match status" value="1"/>
</dbReference>
<evidence type="ECO:0000313" key="13">
    <source>
        <dbReference type="EMBL" id="VFJ53768.1"/>
    </source>
</evidence>
<dbReference type="EMBL" id="CAADEX010000035">
    <property type="protein sequence ID" value="VFJ51923.1"/>
    <property type="molecule type" value="Genomic_DNA"/>
</dbReference>
<accession>A0A450SG32</accession>
<keyword evidence="8 10" id="KW-0057">Aromatic amino acid biosynthesis</keyword>
<dbReference type="HAMAP" id="MF_00135">
    <property type="entry name" value="PRAI"/>
    <property type="match status" value="1"/>
</dbReference>
<comment type="pathway">
    <text evidence="2 10">Amino-acid biosynthesis; L-tryptophan biosynthesis; L-tryptophan from chorismate: step 3/5.</text>
</comment>
<evidence type="ECO:0000256" key="10">
    <source>
        <dbReference type="HAMAP-Rule" id="MF_00135"/>
    </source>
</evidence>
<dbReference type="NCBIfam" id="NF002299">
    <property type="entry name" value="PRK01222.1-6"/>
    <property type="match status" value="1"/>
</dbReference>
<evidence type="ECO:0000313" key="12">
    <source>
        <dbReference type="EMBL" id="VFJ51923.1"/>
    </source>
</evidence>
<proteinExistence type="inferred from homology"/>
<dbReference type="CDD" id="cd00405">
    <property type="entry name" value="PRAI"/>
    <property type="match status" value="1"/>
</dbReference>
<comment type="catalytic activity">
    <reaction evidence="1 10">
        <text>N-(5-phospho-beta-D-ribosyl)anthranilate = 1-(2-carboxyphenylamino)-1-deoxy-D-ribulose 5-phosphate</text>
        <dbReference type="Rhea" id="RHEA:21540"/>
        <dbReference type="ChEBI" id="CHEBI:18277"/>
        <dbReference type="ChEBI" id="CHEBI:58613"/>
        <dbReference type="EC" id="5.3.1.24"/>
    </reaction>
</comment>
<dbReference type="PANTHER" id="PTHR42894">
    <property type="entry name" value="N-(5'-PHOSPHORIBOSYL)ANTHRANILATE ISOMERASE"/>
    <property type="match status" value="1"/>
</dbReference>
<dbReference type="PANTHER" id="PTHR42894:SF1">
    <property type="entry name" value="N-(5'-PHOSPHORIBOSYL)ANTHRANILATE ISOMERASE"/>
    <property type="match status" value="1"/>
</dbReference>
<evidence type="ECO:0000259" key="11">
    <source>
        <dbReference type="Pfam" id="PF00697"/>
    </source>
</evidence>
<evidence type="ECO:0000256" key="6">
    <source>
        <dbReference type="ARBA" id="ARBA00022605"/>
    </source>
</evidence>
<comment type="similarity">
    <text evidence="3 10">Belongs to the TrpF family.</text>
</comment>
<evidence type="ECO:0000256" key="2">
    <source>
        <dbReference type="ARBA" id="ARBA00004664"/>
    </source>
</evidence>
<dbReference type="AlphaFoldDB" id="A0A450SG32"/>